<gene>
    <name evidence="4" type="ORF">RH857_08300</name>
</gene>
<dbReference type="CDD" id="cd03416">
    <property type="entry name" value="CbiX_SirB_N"/>
    <property type="match status" value="1"/>
</dbReference>
<dbReference type="Gene3D" id="3.40.50.1400">
    <property type="match status" value="2"/>
</dbReference>
<keyword evidence="2" id="KW-0456">Lyase</keyword>
<evidence type="ECO:0000313" key="4">
    <source>
        <dbReference type="EMBL" id="MDR5712130.1"/>
    </source>
</evidence>
<dbReference type="InterPro" id="IPR002762">
    <property type="entry name" value="CbiX-like"/>
</dbReference>
<reference evidence="5" key="1">
    <citation type="submission" date="2023-07" db="EMBL/GenBank/DDBJ databases">
        <title>Description of three actinobacteria isolated from air of manufacturing shop in a pharmaceutical factory.</title>
        <authorList>
            <person name="Zhang D.-F."/>
        </authorList>
    </citation>
    <scope>NUCLEOTIDE SEQUENCE [LARGE SCALE GENOMIC DNA]</scope>
    <source>
        <strain evidence="5">CCTCC AB 207010</strain>
    </source>
</reference>
<protein>
    <submittedName>
        <fullName evidence="4">CbiX/SirB N-terminal domain-containing protein</fullName>
    </submittedName>
</protein>
<proteinExistence type="predicted"/>
<dbReference type="EMBL" id="JAVKGT010000019">
    <property type="protein sequence ID" value="MDR5712130.1"/>
    <property type="molecule type" value="Genomic_DNA"/>
</dbReference>
<keyword evidence="1" id="KW-0479">Metal-binding</keyword>
<name>A0ABU1FTZ2_9MICC</name>
<dbReference type="PANTHER" id="PTHR33542">
    <property type="entry name" value="SIROHYDROCHLORIN FERROCHELATASE, CHLOROPLASTIC"/>
    <property type="match status" value="1"/>
</dbReference>
<evidence type="ECO:0000256" key="2">
    <source>
        <dbReference type="ARBA" id="ARBA00023239"/>
    </source>
</evidence>
<evidence type="ECO:0000256" key="1">
    <source>
        <dbReference type="ARBA" id="ARBA00022723"/>
    </source>
</evidence>
<comment type="caution">
    <text evidence="4">The sequence shown here is derived from an EMBL/GenBank/DDBJ whole genome shotgun (WGS) entry which is preliminary data.</text>
</comment>
<dbReference type="Pfam" id="PF01903">
    <property type="entry name" value="CbiX"/>
    <property type="match status" value="2"/>
</dbReference>
<evidence type="ECO:0000313" key="5">
    <source>
        <dbReference type="Proteomes" id="UP001260872"/>
    </source>
</evidence>
<dbReference type="InterPro" id="IPR050963">
    <property type="entry name" value="Sirohydro_Cobaltochel/CbiX"/>
</dbReference>
<accession>A0ABU1FTZ2</accession>
<organism evidence="4 5">
    <name type="scientific">Nesterenkonia flava</name>
    <dbReference type="NCBI Taxonomy" id="469799"/>
    <lineage>
        <taxon>Bacteria</taxon>
        <taxon>Bacillati</taxon>
        <taxon>Actinomycetota</taxon>
        <taxon>Actinomycetes</taxon>
        <taxon>Micrococcales</taxon>
        <taxon>Micrococcaceae</taxon>
        <taxon>Nesterenkonia</taxon>
    </lineage>
</organism>
<sequence length="273" mass="28228">MSAATASTQPAAGHETREPAASTTPALAAISHGTSSAAGQAVVRALAERVRLAAGQRPDVGPVLLGHVDVQQPDIPATLEALPDGAPAVLVPLLLSAGYHVKVDMRQVTTTSTRPTAIAGALGPDARLVEALHHRLVEAGWSAGDVVVLGAAGSSDPGAVADVSATARMLSARLGADQAGQVQEAYLSFAEPRVAEAVTTARQRHPGRRVVVASYLLAPGYFQTLLERQAREHGADVVTQPLLRVGAKQQPDIPSDLGELVLDRYREALASLV</sequence>
<dbReference type="PANTHER" id="PTHR33542:SF5">
    <property type="entry name" value="FERROCHELATASE CHE1"/>
    <property type="match status" value="1"/>
</dbReference>
<dbReference type="Proteomes" id="UP001260872">
    <property type="component" value="Unassembled WGS sequence"/>
</dbReference>
<feature type="region of interest" description="Disordered" evidence="3">
    <location>
        <begin position="1"/>
        <end position="24"/>
    </location>
</feature>
<evidence type="ECO:0000256" key="3">
    <source>
        <dbReference type="SAM" id="MobiDB-lite"/>
    </source>
</evidence>
<dbReference type="RefSeq" id="WP_310537510.1">
    <property type="nucleotide sequence ID" value="NZ_BAAAOC010000087.1"/>
</dbReference>
<dbReference type="SUPFAM" id="SSF53800">
    <property type="entry name" value="Chelatase"/>
    <property type="match status" value="1"/>
</dbReference>
<keyword evidence="5" id="KW-1185">Reference proteome</keyword>
<feature type="compositionally biased region" description="Polar residues" evidence="3">
    <location>
        <begin position="1"/>
        <end position="10"/>
    </location>
</feature>